<keyword evidence="2" id="KW-1185">Reference proteome</keyword>
<dbReference type="RefSeq" id="WP_284352255.1">
    <property type="nucleotide sequence ID" value="NZ_BRXS01000007.1"/>
</dbReference>
<dbReference type="InterPro" id="IPR028208">
    <property type="entry name" value="Effector_pro_NleD-like"/>
</dbReference>
<evidence type="ECO:0000313" key="1">
    <source>
        <dbReference type="EMBL" id="GLC27825.1"/>
    </source>
</evidence>
<organism evidence="1 2">
    <name type="scientific">Roseisolibacter agri</name>
    <dbReference type="NCBI Taxonomy" id="2014610"/>
    <lineage>
        <taxon>Bacteria</taxon>
        <taxon>Pseudomonadati</taxon>
        <taxon>Gemmatimonadota</taxon>
        <taxon>Gemmatimonadia</taxon>
        <taxon>Gemmatimonadales</taxon>
        <taxon>Gemmatimonadaceae</taxon>
        <taxon>Roseisolibacter</taxon>
    </lineage>
</organism>
<comment type="caution">
    <text evidence="1">The sequence shown here is derived from an EMBL/GenBank/DDBJ whole genome shotgun (WGS) entry which is preliminary data.</text>
</comment>
<dbReference type="Proteomes" id="UP001161325">
    <property type="component" value="Unassembled WGS sequence"/>
</dbReference>
<reference evidence="1" key="1">
    <citation type="submission" date="2022-08" db="EMBL/GenBank/DDBJ databases">
        <title>Draft genome sequencing of Roseisolibacter agri AW1220.</title>
        <authorList>
            <person name="Tobiishi Y."/>
            <person name="Tonouchi A."/>
        </authorList>
    </citation>
    <scope>NUCLEOTIDE SEQUENCE</scope>
    <source>
        <strain evidence="1">AW1220</strain>
    </source>
</reference>
<name>A0AA37QJU5_9BACT</name>
<dbReference type="EMBL" id="BRXS01000007">
    <property type="protein sequence ID" value="GLC27825.1"/>
    <property type="molecule type" value="Genomic_DNA"/>
</dbReference>
<evidence type="ECO:0000313" key="2">
    <source>
        <dbReference type="Proteomes" id="UP001161325"/>
    </source>
</evidence>
<proteinExistence type="predicted"/>
<protein>
    <submittedName>
        <fullName evidence="1">Uncharacterized protein</fullName>
    </submittedName>
</protein>
<accession>A0AA37QJU5</accession>
<gene>
    <name evidence="1" type="ORF">rosag_43380</name>
</gene>
<dbReference type="AlphaFoldDB" id="A0AA37QJU5"/>
<dbReference type="Pfam" id="PF14891">
    <property type="entry name" value="Peptidase_M91"/>
    <property type="match status" value="1"/>
</dbReference>
<sequence length="340" mass="37313">MKEFLYSAGVNIAGTIGVRWGQRRDLSNDEADAFIAIVRSHLDQLKMMPLGDELLTAIGQSGRRVTIFACDPAYASKGSVTLMEQQDAANDLARMIKPFRAPDEKLVAAIHKDEAKRNAFVTAAPKTLQSSGAPMMGGHRAAPNPAPNGPMIGGHRPPAVTTKSIYSAELSAILDRASPTLSRAQVAKLAGRTPDELAQMEAGTLAIDNDTYYRLAFTLYEWLTPGKGVNTVIRYVTTITDFDKKKSDISCIVLGHELIHAWRMMTGRRIVPSGWEEEAMTTGIPPFVNFKFTENKLRMQCGMPLRAHYNSDPNYNSKHMAVQHFALRNAYQGCGELAAT</sequence>